<dbReference type="Proteomes" id="UP000747542">
    <property type="component" value="Unassembled WGS sequence"/>
</dbReference>
<evidence type="ECO:0000313" key="2">
    <source>
        <dbReference type="Proteomes" id="UP000747542"/>
    </source>
</evidence>
<evidence type="ECO:0000313" key="1">
    <source>
        <dbReference type="EMBL" id="KAG7159118.1"/>
    </source>
</evidence>
<comment type="caution">
    <text evidence="1">The sequence shown here is derived from an EMBL/GenBank/DDBJ whole genome shotgun (WGS) entry which is preliminary data.</text>
</comment>
<keyword evidence="2" id="KW-1185">Reference proteome</keyword>
<accession>A0A8J5JQQ8</accession>
<proteinExistence type="predicted"/>
<protein>
    <submittedName>
        <fullName evidence="1">Uncharacterized protein</fullName>
    </submittedName>
</protein>
<gene>
    <name evidence="1" type="ORF">Hamer_G016495</name>
</gene>
<name>A0A8J5JQQ8_HOMAM</name>
<sequence length="78" mass="8723">MASNTWQNFGKELTHNDGPLPPSVQWMKALMFFKGSATSFEVECLPPTADTLLHSNEALYQAFIWARSDSSTEDAISR</sequence>
<dbReference type="EMBL" id="JAHLQT010033762">
    <property type="protein sequence ID" value="KAG7159118.1"/>
    <property type="molecule type" value="Genomic_DNA"/>
</dbReference>
<dbReference type="AlphaFoldDB" id="A0A8J5JQQ8"/>
<organism evidence="1 2">
    <name type="scientific">Homarus americanus</name>
    <name type="common">American lobster</name>
    <dbReference type="NCBI Taxonomy" id="6706"/>
    <lineage>
        <taxon>Eukaryota</taxon>
        <taxon>Metazoa</taxon>
        <taxon>Ecdysozoa</taxon>
        <taxon>Arthropoda</taxon>
        <taxon>Crustacea</taxon>
        <taxon>Multicrustacea</taxon>
        <taxon>Malacostraca</taxon>
        <taxon>Eumalacostraca</taxon>
        <taxon>Eucarida</taxon>
        <taxon>Decapoda</taxon>
        <taxon>Pleocyemata</taxon>
        <taxon>Astacidea</taxon>
        <taxon>Nephropoidea</taxon>
        <taxon>Nephropidae</taxon>
        <taxon>Homarus</taxon>
    </lineage>
</organism>
<reference evidence="1" key="1">
    <citation type="journal article" date="2021" name="Sci. Adv.">
        <title>The American lobster genome reveals insights on longevity, neural, and immune adaptations.</title>
        <authorList>
            <person name="Polinski J.M."/>
            <person name="Zimin A.V."/>
            <person name="Clark K.F."/>
            <person name="Kohn A.B."/>
            <person name="Sadowski N."/>
            <person name="Timp W."/>
            <person name="Ptitsyn A."/>
            <person name="Khanna P."/>
            <person name="Romanova D.Y."/>
            <person name="Williams P."/>
            <person name="Greenwood S.J."/>
            <person name="Moroz L.L."/>
            <person name="Walt D.R."/>
            <person name="Bodnar A.G."/>
        </authorList>
    </citation>
    <scope>NUCLEOTIDE SEQUENCE</scope>
    <source>
        <strain evidence="1">GMGI-L3</strain>
    </source>
</reference>